<organism evidence="1">
    <name type="scientific">viral metagenome</name>
    <dbReference type="NCBI Taxonomy" id="1070528"/>
    <lineage>
        <taxon>unclassified sequences</taxon>
        <taxon>metagenomes</taxon>
        <taxon>organismal metagenomes</taxon>
    </lineage>
</organism>
<accession>A0A6C0CTJ4</accession>
<dbReference type="EMBL" id="MN739480">
    <property type="protein sequence ID" value="QHT07200.1"/>
    <property type="molecule type" value="Genomic_DNA"/>
</dbReference>
<name>A0A6C0CTJ4_9ZZZZ</name>
<protein>
    <submittedName>
        <fullName evidence="1">Uncharacterized protein</fullName>
    </submittedName>
</protein>
<evidence type="ECO:0000313" key="1">
    <source>
        <dbReference type="EMBL" id="QHT07200.1"/>
    </source>
</evidence>
<proteinExistence type="predicted"/>
<sequence length="59" mass="7189">MEVLLTRMIKQQNQFLLETIARDYSLDIIYLKQMYHTPTFYKVISDKKYPSIIFLNKDK</sequence>
<reference evidence="1" key="1">
    <citation type="journal article" date="2020" name="Nature">
        <title>Giant virus diversity and host interactions through global metagenomics.</title>
        <authorList>
            <person name="Schulz F."/>
            <person name="Roux S."/>
            <person name="Paez-Espino D."/>
            <person name="Jungbluth S."/>
            <person name="Walsh D.A."/>
            <person name="Denef V.J."/>
            <person name="McMahon K.D."/>
            <person name="Konstantinidis K.T."/>
            <person name="Eloe-Fadrosh E.A."/>
            <person name="Kyrpides N.C."/>
            <person name="Woyke T."/>
        </authorList>
    </citation>
    <scope>NUCLEOTIDE SEQUENCE</scope>
    <source>
        <strain evidence="1">GVMAG-M-3300021962-46</strain>
    </source>
</reference>
<dbReference type="AlphaFoldDB" id="A0A6C0CTJ4"/>